<keyword evidence="1" id="KW-0479">Metal-binding</keyword>
<name>A0AAV3QWC1_LITER</name>
<comment type="caution">
    <text evidence="3">The sequence shown here is derived from an EMBL/GenBank/DDBJ whole genome shotgun (WGS) entry which is preliminary data.</text>
</comment>
<dbReference type="GO" id="GO:0008270">
    <property type="term" value="F:zinc ion binding"/>
    <property type="evidence" value="ECO:0007669"/>
    <property type="project" value="UniProtKB-KW"/>
</dbReference>
<dbReference type="GO" id="GO:0003676">
    <property type="term" value="F:nucleic acid binding"/>
    <property type="evidence" value="ECO:0007669"/>
    <property type="project" value="InterPro"/>
</dbReference>
<reference evidence="3 4" key="1">
    <citation type="submission" date="2024-01" db="EMBL/GenBank/DDBJ databases">
        <title>The complete chloroplast genome sequence of Lithospermum erythrorhizon: insights into the phylogenetic relationship among Boraginaceae species and the maternal lineages of purple gromwells.</title>
        <authorList>
            <person name="Okada T."/>
            <person name="Watanabe K."/>
        </authorList>
    </citation>
    <scope>NUCLEOTIDE SEQUENCE [LARGE SCALE GENOMIC DNA]</scope>
</reference>
<dbReference type="InterPro" id="IPR001878">
    <property type="entry name" value="Znf_CCHC"/>
</dbReference>
<organism evidence="3 4">
    <name type="scientific">Lithospermum erythrorhizon</name>
    <name type="common">Purple gromwell</name>
    <name type="synonym">Lithospermum officinale var. erythrorhizon</name>
    <dbReference type="NCBI Taxonomy" id="34254"/>
    <lineage>
        <taxon>Eukaryota</taxon>
        <taxon>Viridiplantae</taxon>
        <taxon>Streptophyta</taxon>
        <taxon>Embryophyta</taxon>
        <taxon>Tracheophyta</taxon>
        <taxon>Spermatophyta</taxon>
        <taxon>Magnoliopsida</taxon>
        <taxon>eudicotyledons</taxon>
        <taxon>Gunneridae</taxon>
        <taxon>Pentapetalae</taxon>
        <taxon>asterids</taxon>
        <taxon>lamiids</taxon>
        <taxon>Boraginales</taxon>
        <taxon>Boraginaceae</taxon>
        <taxon>Boraginoideae</taxon>
        <taxon>Lithospermeae</taxon>
        <taxon>Lithospermum</taxon>
    </lineage>
</organism>
<dbReference type="InterPro" id="IPR036875">
    <property type="entry name" value="Znf_CCHC_sf"/>
</dbReference>
<feature type="domain" description="CCHC-type" evidence="2">
    <location>
        <begin position="107"/>
        <end position="122"/>
    </location>
</feature>
<dbReference type="Proteomes" id="UP001454036">
    <property type="component" value="Unassembled WGS sequence"/>
</dbReference>
<dbReference type="AlphaFoldDB" id="A0AAV3QWC1"/>
<dbReference type="Pfam" id="PF14392">
    <property type="entry name" value="zf-CCHC_4"/>
    <property type="match status" value="1"/>
</dbReference>
<gene>
    <name evidence="3" type="ORF">LIER_22474</name>
</gene>
<evidence type="ECO:0000313" key="4">
    <source>
        <dbReference type="Proteomes" id="UP001454036"/>
    </source>
</evidence>
<proteinExistence type="predicted"/>
<dbReference type="InterPro" id="IPR040256">
    <property type="entry name" value="At4g02000-like"/>
</dbReference>
<evidence type="ECO:0000313" key="3">
    <source>
        <dbReference type="EMBL" id="GAA0167576.1"/>
    </source>
</evidence>
<sequence length="149" mass="18064">MDAEIIRNIFKCNLLDEEFDWRRRIWLMVWWHGLKDEFYTKDVAFKLASSFRECEVVEMRKDRSGSKFFRIRPWVNVTKPIRRMVKFLVESSVRAGCLAYERLPHICFKCSFLGHFVRQCPDLPEGADPRRDHTYDLWIRVLVEKFVEN</sequence>
<dbReference type="PANTHER" id="PTHR31286">
    <property type="entry name" value="GLYCINE-RICH CELL WALL STRUCTURAL PROTEIN 1.8-LIKE"/>
    <property type="match status" value="1"/>
</dbReference>
<dbReference type="EMBL" id="BAABME010006143">
    <property type="protein sequence ID" value="GAA0167576.1"/>
    <property type="molecule type" value="Genomic_DNA"/>
</dbReference>
<evidence type="ECO:0000259" key="2">
    <source>
        <dbReference type="PROSITE" id="PS50158"/>
    </source>
</evidence>
<evidence type="ECO:0000256" key="1">
    <source>
        <dbReference type="PROSITE-ProRule" id="PRU00047"/>
    </source>
</evidence>
<keyword evidence="1" id="KW-0863">Zinc-finger</keyword>
<dbReference type="SUPFAM" id="SSF57756">
    <property type="entry name" value="Retrovirus zinc finger-like domains"/>
    <property type="match status" value="1"/>
</dbReference>
<keyword evidence="4" id="KW-1185">Reference proteome</keyword>
<dbReference type="PROSITE" id="PS50158">
    <property type="entry name" value="ZF_CCHC"/>
    <property type="match status" value="1"/>
</dbReference>
<protein>
    <recommendedName>
        <fullName evidence="2">CCHC-type domain-containing protein</fullName>
    </recommendedName>
</protein>
<keyword evidence="1" id="KW-0862">Zinc</keyword>
<dbReference type="InterPro" id="IPR025836">
    <property type="entry name" value="Zn_knuckle_CX2CX4HX4C"/>
</dbReference>
<accession>A0AAV3QWC1</accession>
<dbReference type="PANTHER" id="PTHR31286:SF167">
    <property type="entry name" value="OS09G0268800 PROTEIN"/>
    <property type="match status" value="1"/>
</dbReference>